<dbReference type="InterPro" id="IPR021087">
    <property type="entry name" value="Uncharacterised_PixA/AidA"/>
</dbReference>
<dbReference type="Proteomes" id="UP000023464">
    <property type="component" value="Unassembled WGS sequence"/>
</dbReference>
<dbReference type="InterPro" id="IPR038712">
    <property type="entry name" value="PixA-like_sf"/>
</dbReference>
<protein>
    <submittedName>
        <fullName evidence="1">Inclusion body protein</fullName>
    </submittedName>
</protein>
<evidence type="ECO:0000313" key="2">
    <source>
        <dbReference type="Proteomes" id="UP000023464"/>
    </source>
</evidence>
<sequence>MNETVDVLICVDVDGIVNNYNKLGADPGNPTTVDNKYFHYITNNENAYIPKDNATGELIAKIDVGDTIRWRVISLTQQLIHSVNLYKKTKENSYKAITPIKYIQEVTRVNYPEQDDNQLPGTPFKYGVESVTQSYIESEGKKSGREKLTFIISIHYNLELIGYISHSSFVHVL</sequence>
<evidence type="ECO:0000313" key="1">
    <source>
        <dbReference type="EMBL" id="EYU13437.1"/>
    </source>
</evidence>
<gene>
    <name evidence="1" type="ORF">BA1DRAFT_04072</name>
</gene>
<dbReference type="RefSeq" id="WP_036782732.1">
    <property type="nucleotide sequence ID" value="NZ_CAWLTM010000030.1"/>
</dbReference>
<dbReference type="PATRIC" id="fig|1393736.3.peg.4146"/>
<keyword evidence="2" id="KW-1185">Reference proteome</keyword>
<dbReference type="AlphaFoldDB" id="A0A022PBD9"/>
<accession>A0A022PBD9</accession>
<dbReference type="GO" id="GO:0004601">
    <property type="term" value="F:peroxidase activity"/>
    <property type="evidence" value="ECO:0007669"/>
    <property type="project" value="InterPro"/>
</dbReference>
<dbReference type="GO" id="GO:0006979">
    <property type="term" value="P:response to oxidative stress"/>
    <property type="evidence" value="ECO:0007669"/>
    <property type="project" value="InterPro"/>
</dbReference>
<comment type="caution">
    <text evidence="1">The sequence shown here is derived from an EMBL/GenBank/DDBJ whole genome shotgun (WGS) entry which is preliminary data.</text>
</comment>
<dbReference type="Pfam" id="PF12306">
    <property type="entry name" value="PixA"/>
    <property type="match status" value="1"/>
</dbReference>
<organism evidence="1 2">
    <name type="scientific">Photorhabdus aegyptia</name>
    <dbReference type="NCBI Taxonomy" id="2805098"/>
    <lineage>
        <taxon>Bacteria</taxon>
        <taxon>Pseudomonadati</taxon>
        <taxon>Pseudomonadota</taxon>
        <taxon>Gammaproteobacteria</taxon>
        <taxon>Enterobacterales</taxon>
        <taxon>Morganellaceae</taxon>
        <taxon>Photorhabdus</taxon>
    </lineage>
</organism>
<proteinExistence type="predicted"/>
<reference evidence="1 2" key="1">
    <citation type="submission" date="2014-03" db="EMBL/GenBank/DDBJ databases">
        <title>Draft Genome of Photorhabdus luminescens BA1, an Egyptian Isolate.</title>
        <authorList>
            <person name="Ghazal S."/>
            <person name="Hurst S.G.IV."/>
            <person name="Morris K."/>
            <person name="Thomas K."/>
            <person name="Tisa L.S."/>
        </authorList>
    </citation>
    <scope>NUCLEOTIDE SEQUENCE [LARGE SCALE GENOMIC DNA]</scope>
    <source>
        <strain evidence="1 2">BA1</strain>
    </source>
</reference>
<dbReference type="Gene3D" id="2.60.40.3910">
    <property type="entry name" value="Inclusion body protein"/>
    <property type="match status" value="1"/>
</dbReference>
<dbReference type="SUPFAM" id="SSF48113">
    <property type="entry name" value="Heme-dependent peroxidases"/>
    <property type="match status" value="1"/>
</dbReference>
<dbReference type="InterPro" id="IPR010255">
    <property type="entry name" value="Haem_peroxidase_sf"/>
</dbReference>
<dbReference type="EMBL" id="JFGV01000085">
    <property type="protein sequence ID" value="EYU13437.1"/>
    <property type="molecule type" value="Genomic_DNA"/>
</dbReference>
<name>A0A022PBD9_9GAMM</name>
<dbReference type="GO" id="GO:0020037">
    <property type="term" value="F:heme binding"/>
    <property type="evidence" value="ECO:0007669"/>
    <property type="project" value="InterPro"/>
</dbReference>
<dbReference type="SMR" id="A0A022PBD9"/>